<dbReference type="Pfam" id="PF07690">
    <property type="entry name" value="MFS_1"/>
    <property type="match status" value="1"/>
</dbReference>
<keyword evidence="2" id="KW-1003">Cell membrane</keyword>
<comment type="caution">
    <text evidence="8">The sequence shown here is derived from an EMBL/GenBank/DDBJ whole genome shotgun (WGS) entry which is preliminary data.</text>
</comment>
<feature type="transmembrane region" description="Helical" evidence="6">
    <location>
        <begin position="356"/>
        <end position="377"/>
    </location>
</feature>
<keyword evidence="5 6" id="KW-0472">Membrane</keyword>
<feature type="transmembrane region" description="Helical" evidence="6">
    <location>
        <begin position="156"/>
        <end position="176"/>
    </location>
</feature>
<dbReference type="InterPro" id="IPR050189">
    <property type="entry name" value="MFS_Efflux_Transporters"/>
</dbReference>
<keyword evidence="9" id="KW-1185">Reference proteome</keyword>
<reference evidence="8 9" key="1">
    <citation type="submission" date="2021-01" db="EMBL/GenBank/DDBJ databases">
        <title>Roseomonas sp. nov, a bacterium isolated from an oil production mixture in Yumen Oilfield.</title>
        <authorList>
            <person name="Wu D."/>
        </authorList>
    </citation>
    <scope>NUCLEOTIDE SEQUENCE [LARGE SCALE GENOMIC DNA]</scope>
    <source>
        <strain evidence="8 9">ROY-5-3</strain>
    </source>
</reference>
<evidence type="ECO:0000256" key="2">
    <source>
        <dbReference type="ARBA" id="ARBA00022475"/>
    </source>
</evidence>
<feature type="transmembrane region" description="Helical" evidence="6">
    <location>
        <begin position="128"/>
        <end position="150"/>
    </location>
</feature>
<evidence type="ECO:0000256" key="1">
    <source>
        <dbReference type="ARBA" id="ARBA00004651"/>
    </source>
</evidence>
<dbReference type="InterPro" id="IPR020846">
    <property type="entry name" value="MFS_dom"/>
</dbReference>
<evidence type="ECO:0000313" key="9">
    <source>
        <dbReference type="Proteomes" id="UP000689967"/>
    </source>
</evidence>
<organism evidence="8 9">
    <name type="scientific">Falsiroseomonas oleicola</name>
    <dbReference type="NCBI Taxonomy" id="2801474"/>
    <lineage>
        <taxon>Bacteria</taxon>
        <taxon>Pseudomonadati</taxon>
        <taxon>Pseudomonadota</taxon>
        <taxon>Alphaproteobacteria</taxon>
        <taxon>Acetobacterales</taxon>
        <taxon>Roseomonadaceae</taxon>
        <taxon>Falsiroseomonas</taxon>
    </lineage>
</organism>
<dbReference type="Proteomes" id="UP000689967">
    <property type="component" value="Unassembled WGS sequence"/>
</dbReference>
<evidence type="ECO:0000256" key="4">
    <source>
        <dbReference type="ARBA" id="ARBA00022989"/>
    </source>
</evidence>
<evidence type="ECO:0000313" key="8">
    <source>
        <dbReference type="EMBL" id="MBU8543282.1"/>
    </source>
</evidence>
<feature type="transmembrane region" description="Helical" evidence="6">
    <location>
        <begin position="34"/>
        <end position="58"/>
    </location>
</feature>
<dbReference type="PROSITE" id="PS50850">
    <property type="entry name" value="MFS"/>
    <property type="match status" value="1"/>
</dbReference>
<dbReference type="PANTHER" id="PTHR43124:SF3">
    <property type="entry name" value="CHLORAMPHENICOL EFFLUX PUMP RV0191"/>
    <property type="match status" value="1"/>
</dbReference>
<protein>
    <submittedName>
        <fullName evidence="8">MFS transporter</fullName>
    </submittedName>
</protein>
<dbReference type="EMBL" id="JAERQM010000001">
    <property type="protein sequence ID" value="MBU8543282.1"/>
    <property type="molecule type" value="Genomic_DNA"/>
</dbReference>
<dbReference type="PANTHER" id="PTHR43124">
    <property type="entry name" value="PURINE EFFLUX PUMP PBUE"/>
    <property type="match status" value="1"/>
</dbReference>
<feature type="transmembrane region" description="Helical" evidence="6">
    <location>
        <begin position="298"/>
        <end position="318"/>
    </location>
</feature>
<evidence type="ECO:0000259" key="7">
    <source>
        <dbReference type="PROSITE" id="PS50850"/>
    </source>
</evidence>
<evidence type="ECO:0000256" key="5">
    <source>
        <dbReference type="ARBA" id="ARBA00023136"/>
    </source>
</evidence>
<feature type="transmembrane region" description="Helical" evidence="6">
    <location>
        <begin position="95"/>
        <end position="116"/>
    </location>
</feature>
<feature type="transmembrane region" description="Helical" evidence="6">
    <location>
        <begin position="330"/>
        <end position="350"/>
    </location>
</feature>
<feature type="transmembrane region" description="Helical" evidence="6">
    <location>
        <begin position="275"/>
        <end position="292"/>
    </location>
</feature>
<gene>
    <name evidence="8" type="ORF">JJQ90_06170</name>
</gene>
<feature type="transmembrane region" description="Helical" evidence="6">
    <location>
        <begin position="210"/>
        <end position="234"/>
    </location>
</feature>
<dbReference type="InterPro" id="IPR011701">
    <property type="entry name" value="MFS"/>
</dbReference>
<dbReference type="RefSeq" id="WP_216873561.1">
    <property type="nucleotide sequence ID" value="NZ_JAERQM010000001.1"/>
</dbReference>
<accession>A0ABS6H617</accession>
<proteinExistence type="predicted"/>
<comment type="subcellular location">
    <subcellularLocation>
        <location evidence="1">Cell membrane</location>
        <topology evidence="1">Multi-pass membrane protein</topology>
    </subcellularLocation>
</comment>
<feature type="domain" description="Major facilitator superfamily (MFS) profile" evidence="7">
    <location>
        <begin position="4"/>
        <end position="385"/>
    </location>
</feature>
<feature type="transmembrane region" description="Helical" evidence="6">
    <location>
        <begin position="240"/>
        <end position="263"/>
    </location>
</feature>
<sequence length="386" mass="40386">MNPPIWLMALAAFTIGCGMRMLDPLLPMLAREFGVGLGAVAPLIGGFALAYGIGQLVMGPLGDRFGKMRIVAISMGLYGATQLAASMSGDLGTLLTVRVLAGFACAAVMPLFMAHIGDQVPYDQRQGMIGQLMTGMVASQLLAAPLSGVIAEYAGWRTAFLGLGLMTAGMTLFFAVRLGPTLWQSPAAGGRTMGLSGFLRILERRPGRRLLMAAAADGFFLFGGAFPFLASLLIERFGLSAATAGLVVASFGIGSFVYTQNAARLARRLGERRQVLWGGIGLTLAMTIFALANAWWMVALAQCAVGLLFFMLHGVLQARATEALPEARGTAVAAFAMALFFGQSLGSVVFGSLIVATSYTTAFLVSGAGVLGLAIWARARLLNQPG</sequence>
<dbReference type="CDD" id="cd17324">
    <property type="entry name" value="MFS_NepI_like"/>
    <property type="match status" value="1"/>
</dbReference>
<feature type="transmembrane region" description="Helical" evidence="6">
    <location>
        <begin position="5"/>
        <end position="22"/>
    </location>
</feature>
<keyword evidence="3 6" id="KW-0812">Transmembrane</keyword>
<keyword evidence="4 6" id="KW-1133">Transmembrane helix</keyword>
<evidence type="ECO:0000256" key="3">
    <source>
        <dbReference type="ARBA" id="ARBA00022692"/>
    </source>
</evidence>
<evidence type="ECO:0000256" key="6">
    <source>
        <dbReference type="SAM" id="Phobius"/>
    </source>
</evidence>
<name>A0ABS6H617_9PROT</name>